<dbReference type="GO" id="GO:0071555">
    <property type="term" value="P:cell wall organization"/>
    <property type="evidence" value="ECO:0007669"/>
    <property type="project" value="InterPro"/>
</dbReference>
<dbReference type="GO" id="GO:0030288">
    <property type="term" value="C:outer membrane-bounded periplasmic space"/>
    <property type="evidence" value="ECO:0007669"/>
    <property type="project" value="InterPro"/>
</dbReference>
<dbReference type="InterPro" id="IPR016147">
    <property type="entry name" value="Pili_assmbl_chaperone_N"/>
</dbReference>
<evidence type="ECO:0000313" key="10">
    <source>
        <dbReference type="Proteomes" id="UP000263595"/>
    </source>
</evidence>
<proteinExistence type="inferred from homology"/>
<dbReference type="InterPro" id="IPR008962">
    <property type="entry name" value="PapD-like_sf"/>
</dbReference>
<evidence type="ECO:0000256" key="2">
    <source>
        <dbReference type="ARBA" id="ARBA00007399"/>
    </source>
</evidence>
<dbReference type="SUPFAM" id="SSF49584">
    <property type="entry name" value="Periplasmic chaperone C-domain"/>
    <property type="match status" value="1"/>
</dbReference>
<organism evidence="9 10">
    <name type="scientific">Pseudomonas reidholzensis</name>
    <dbReference type="NCBI Taxonomy" id="1785162"/>
    <lineage>
        <taxon>Bacteria</taxon>
        <taxon>Pseudomonadati</taxon>
        <taxon>Pseudomonadota</taxon>
        <taxon>Gammaproteobacteria</taxon>
        <taxon>Pseudomonadales</taxon>
        <taxon>Pseudomonadaceae</taxon>
        <taxon>Pseudomonas</taxon>
    </lineage>
</organism>
<keyword evidence="5" id="KW-0143">Chaperone</keyword>
<dbReference type="InterPro" id="IPR013783">
    <property type="entry name" value="Ig-like_fold"/>
</dbReference>
<dbReference type="EMBL" id="UNOZ01000030">
    <property type="protein sequence ID" value="SYX92038.1"/>
    <property type="molecule type" value="Genomic_DNA"/>
</dbReference>
<feature type="domain" description="Pili assembly chaperone C-terminal" evidence="8">
    <location>
        <begin position="176"/>
        <end position="239"/>
    </location>
</feature>
<comment type="subcellular location">
    <subcellularLocation>
        <location evidence="1">Periplasm</location>
    </subcellularLocation>
</comment>
<comment type="similarity">
    <text evidence="2">Belongs to the periplasmic pilus chaperone family.</text>
</comment>
<gene>
    <name evidence="9" type="primary">yadV</name>
    <name evidence="9" type="ORF">CCOS865_04318</name>
</gene>
<dbReference type="InterPro" id="IPR050643">
    <property type="entry name" value="Periplasmic_pilus_chap"/>
</dbReference>
<dbReference type="InterPro" id="IPR001829">
    <property type="entry name" value="Pili_assmbl_chaperone_bac"/>
</dbReference>
<feature type="chain" id="PRO_5016582738" evidence="6">
    <location>
        <begin position="33"/>
        <end position="250"/>
    </location>
</feature>
<evidence type="ECO:0000256" key="1">
    <source>
        <dbReference type="ARBA" id="ARBA00004418"/>
    </source>
</evidence>
<dbReference type="Proteomes" id="UP000263595">
    <property type="component" value="Unassembled WGS sequence"/>
</dbReference>
<keyword evidence="3 6" id="KW-0732">Signal</keyword>
<dbReference type="SUPFAM" id="SSF49354">
    <property type="entry name" value="PapD-like"/>
    <property type="match status" value="1"/>
</dbReference>
<dbReference type="PANTHER" id="PTHR30251:SF2">
    <property type="entry name" value="FIMBRIAL CHAPERONE YADV-RELATED"/>
    <property type="match status" value="1"/>
</dbReference>
<dbReference type="OrthoDB" id="9131059at2"/>
<dbReference type="Pfam" id="PF00345">
    <property type="entry name" value="PapD_N"/>
    <property type="match status" value="1"/>
</dbReference>
<evidence type="ECO:0000313" key="9">
    <source>
        <dbReference type="EMBL" id="SYX92038.1"/>
    </source>
</evidence>
<sequence length="250" mass="27305">MLRQTQLSPRTCAVFAACLGLCTLALPSSGSAALSLNNTRVIFDSDKRSTSVVINNPSVRPYAVQAWVNTLADDTSSAVPFIPSPPLFRLEPGKEQMVQINGLPTDLPEDRESLFFFNVQEIPQTHEASGNVLNIAMRTRIKLFYRPAQLQGNPLASLKDLKFSLESGKGQAQLRVHNPTPYHMTFIRLEIKGGGQHHSLKEAEMISPFGQRAYPISGVQPKAGLQAEFSVINDYGGYSAPTTLPITLAP</sequence>
<dbReference type="AlphaFoldDB" id="A0A383S077"/>
<reference evidence="10" key="1">
    <citation type="submission" date="2018-08" db="EMBL/GenBank/DDBJ databases">
        <authorList>
            <person name="Blom J."/>
        </authorList>
    </citation>
    <scope>NUCLEOTIDE SEQUENCE [LARGE SCALE GENOMIC DNA]</scope>
    <source>
        <strain evidence="10">CCOS 865</strain>
    </source>
</reference>
<accession>A0A383S077</accession>
<evidence type="ECO:0000256" key="4">
    <source>
        <dbReference type="ARBA" id="ARBA00022764"/>
    </source>
</evidence>
<keyword evidence="4" id="KW-0574">Periplasm</keyword>
<dbReference type="PANTHER" id="PTHR30251">
    <property type="entry name" value="PILUS ASSEMBLY CHAPERONE"/>
    <property type="match status" value="1"/>
</dbReference>
<keyword evidence="10" id="KW-1185">Reference proteome</keyword>
<protein>
    <submittedName>
        <fullName evidence="9">Putative fimbrial chaperone YadV</fullName>
    </submittedName>
</protein>
<evidence type="ECO:0000256" key="6">
    <source>
        <dbReference type="SAM" id="SignalP"/>
    </source>
</evidence>
<dbReference type="RefSeq" id="WP_119144721.1">
    <property type="nucleotide sequence ID" value="NZ_CBCSFL010000038.1"/>
</dbReference>
<evidence type="ECO:0000256" key="3">
    <source>
        <dbReference type="ARBA" id="ARBA00022729"/>
    </source>
</evidence>
<dbReference type="Pfam" id="PF02753">
    <property type="entry name" value="PapD_C"/>
    <property type="match status" value="1"/>
</dbReference>
<evidence type="ECO:0000259" key="8">
    <source>
        <dbReference type="Pfam" id="PF02753"/>
    </source>
</evidence>
<dbReference type="PRINTS" id="PR00969">
    <property type="entry name" value="CHAPERONPILI"/>
</dbReference>
<dbReference type="Gene3D" id="2.60.40.10">
    <property type="entry name" value="Immunoglobulins"/>
    <property type="match status" value="2"/>
</dbReference>
<feature type="signal peptide" evidence="6">
    <location>
        <begin position="1"/>
        <end position="32"/>
    </location>
</feature>
<name>A0A383S077_9PSED</name>
<feature type="domain" description="Pili assembly chaperone N-terminal" evidence="7">
    <location>
        <begin position="34"/>
        <end position="150"/>
    </location>
</feature>
<evidence type="ECO:0000259" key="7">
    <source>
        <dbReference type="Pfam" id="PF00345"/>
    </source>
</evidence>
<evidence type="ECO:0000256" key="5">
    <source>
        <dbReference type="ARBA" id="ARBA00023186"/>
    </source>
</evidence>
<dbReference type="InterPro" id="IPR016148">
    <property type="entry name" value="Pili_assmbl_chaperone_C"/>
</dbReference>
<dbReference type="InterPro" id="IPR036316">
    <property type="entry name" value="Pili_assmbl_chap_C_dom_sf"/>
</dbReference>